<dbReference type="Proteomes" id="UP001323405">
    <property type="component" value="Unassembled WGS sequence"/>
</dbReference>
<organism evidence="1 2">
    <name type="scientific">Podospora pseudocomata</name>
    <dbReference type="NCBI Taxonomy" id="2093779"/>
    <lineage>
        <taxon>Eukaryota</taxon>
        <taxon>Fungi</taxon>
        <taxon>Dikarya</taxon>
        <taxon>Ascomycota</taxon>
        <taxon>Pezizomycotina</taxon>
        <taxon>Sordariomycetes</taxon>
        <taxon>Sordariomycetidae</taxon>
        <taxon>Sordariales</taxon>
        <taxon>Podosporaceae</taxon>
        <taxon>Podospora</taxon>
    </lineage>
</organism>
<keyword evidence="2" id="KW-1185">Reference proteome</keyword>
<reference evidence="1 2" key="1">
    <citation type="journal article" date="2023" name="bioRxiv">
        <title>High-quality genome assemblies of four members of thePodospora anserinaspecies complex.</title>
        <authorList>
            <person name="Ament-Velasquez S.L."/>
            <person name="Vogan A.A."/>
            <person name="Wallerman O."/>
            <person name="Hartmann F."/>
            <person name="Gautier V."/>
            <person name="Silar P."/>
            <person name="Giraud T."/>
            <person name="Johannesson H."/>
        </authorList>
    </citation>
    <scope>NUCLEOTIDE SEQUENCE [LARGE SCALE GENOMIC DNA]</scope>
    <source>
        <strain evidence="1 2">CBS 415.72m</strain>
    </source>
</reference>
<dbReference type="EMBL" id="JAFFHA010000009">
    <property type="protein sequence ID" value="KAK4650450.1"/>
    <property type="molecule type" value="Genomic_DNA"/>
</dbReference>
<protein>
    <submittedName>
        <fullName evidence="1">Uncharacterized protein</fullName>
    </submittedName>
</protein>
<evidence type="ECO:0000313" key="2">
    <source>
        <dbReference type="Proteomes" id="UP001323405"/>
    </source>
</evidence>
<evidence type="ECO:0000313" key="1">
    <source>
        <dbReference type="EMBL" id="KAK4650450.1"/>
    </source>
</evidence>
<accession>A0ABR0G3Z2</accession>
<dbReference type="RefSeq" id="XP_062739425.1">
    <property type="nucleotide sequence ID" value="XM_062884312.1"/>
</dbReference>
<comment type="caution">
    <text evidence="1">The sequence shown here is derived from an EMBL/GenBank/DDBJ whole genome shotgun (WGS) entry which is preliminary data.</text>
</comment>
<gene>
    <name evidence="1" type="ORF">QC762_0110130</name>
</gene>
<sequence length="70" mass="7484">MGSSMVGWQSPLTTANIYTPFISTPTTQHPATTYGFDARVRLKMSIPTIAVYCALVMVVPARAKAPLPGT</sequence>
<proteinExistence type="predicted"/>
<name>A0ABR0G3Z2_9PEZI</name>
<dbReference type="GeneID" id="87904139"/>